<comment type="caution">
    <text evidence="2">The sequence shown here is derived from an EMBL/GenBank/DDBJ whole genome shotgun (WGS) entry which is preliminary data.</text>
</comment>
<dbReference type="Proteomes" id="UP000660729">
    <property type="component" value="Unassembled WGS sequence"/>
</dbReference>
<evidence type="ECO:0000256" key="1">
    <source>
        <dbReference type="SAM" id="Phobius"/>
    </source>
</evidence>
<dbReference type="PANTHER" id="PTHR37490">
    <property type="entry name" value="EXPRESSED PROTEIN"/>
    <property type="match status" value="1"/>
</dbReference>
<protein>
    <submittedName>
        <fullName evidence="2">Uncharacterized protein</fullName>
    </submittedName>
</protein>
<dbReference type="InterPro" id="IPR021838">
    <property type="entry name" value="DUF3431"/>
</dbReference>
<reference evidence="2" key="1">
    <citation type="submission" date="2020-04" db="EMBL/GenBank/DDBJ databases">
        <title>Draft genome resource of the tomato pathogen Pseudocercospora fuligena.</title>
        <authorList>
            <person name="Zaccaron A."/>
        </authorList>
    </citation>
    <scope>NUCLEOTIDE SEQUENCE</scope>
    <source>
        <strain evidence="2">PF001</strain>
    </source>
</reference>
<dbReference type="Pfam" id="PF11913">
    <property type="entry name" value="DUF3431"/>
    <property type="match status" value="1"/>
</dbReference>
<accession>A0A8H6R3N3</accession>
<feature type="transmembrane region" description="Helical" evidence="1">
    <location>
        <begin position="12"/>
        <end position="29"/>
    </location>
</feature>
<keyword evidence="1" id="KW-0472">Membrane</keyword>
<organism evidence="2 3">
    <name type="scientific">Pseudocercospora fuligena</name>
    <dbReference type="NCBI Taxonomy" id="685502"/>
    <lineage>
        <taxon>Eukaryota</taxon>
        <taxon>Fungi</taxon>
        <taxon>Dikarya</taxon>
        <taxon>Ascomycota</taxon>
        <taxon>Pezizomycotina</taxon>
        <taxon>Dothideomycetes</taxon>
        <taxon>Dothideomycetidae</taxon>
        <taxon>Mycosphaerellales</taxon>
        <taxon>Mycosphaerellaceae</taxon>
        <taxon>Pseudocercospora</taxon>
    </lineage>
</organism>
<dbReference type="EMBL" id="JABCIY010000338">
    <property type="protein sequence ID" value="KAF7185326.1"/>
    <property type="molecule type" value="Genomic_DNA"/>
</dbReference>
<dbReference type="OrthoDB" id="426718at2759"/>
<proteinExistence type="predicted"/>
<name>A0A8H6R3N3_9PEZI</name>
<sequence length="339" mass="38440">MCRIKYSAMRNFLRIWPAVVILVALFWPFSGNIPVKTRNPAIAVSKAQPQAAIEYADNSSAVTLVVASLKDENTTWLQATPSYWQKLLYVVDDPETPLTTPFNKGRESSVYLTYIIDNYERLDGTIIFSHASRYQWHNDDPLYDGLQVLNRLQLPYVQSQGYVNLRCVWTLGCPAEIHPLSEALAPPPASDPTSQGARAGSFYKDVFEELFPGEVVPDVVGASCCAQFAVTAKRIRMRPKSDYERYRNWLEKTPLRDDLSGRILEYSWHIIFGKEPVFCPNAKQCYCDLFGVCNLGCGEEGVCDAMFTLPKYSVLPEGWPDVDWDGNWRNVTELRSKLP</sequence>
<keyword evidence="1" id="KW-1133">Transmembrane helix</keyword>
<keyword evidence="3" id="KW-1185">Reference proteome</keyword>
<evidence type="ECO:0000313" key="2">
    <source>
        <dbReference type="EMBL" id="KAF7185326.1"/>
    </source>
</evidence>
<gene>
    <name evidence="2" type="ORF">HII31_13305</name>
</gene>
<keyword evidence="1" id="KW-0812">Transmembrane</keyword>
<dbReference type="AlphaFoldDB" id="A0A8H6R3N3"/>
<dbReference type="PANTHER" id="PTHR37490:SF3">
    <property type="entry name" value="DUF3431 DOMAIN CONTAINING PROTEIN"/>
    <property type="match status" value="1"/>
</dbReference>
<evidence type="ECO:0000313" key="3">
    <source>
        <dbReference type="Proteomes" id="UP000660729"/>
    </source>
</evidence>